<feature type="transmembrane region" description="Helical" evidence="7">
    <location>
        <begin position="303"/>
        <end position="330"/>
    </location>
</feature>
<dbReference type="STRING" id="583356.Igag_1833"/>
<dbReference type="CAZy" id="GT2">
    <property type="family name" value="Glycosyltransferase Family 2"/>
</dbReference>
<keyword evidence="5 7" id="KW-1133">Transmembrane helix</keyword>
<dbReference type="InterPro" id="IPR029044">
    <property type="entry name" value="Nucleotide-diphossugar_trans"/>
</dbReference>
<dbReference type="SUPFAM" id="SSF53448">
    <property type="entry name" value="Nucleotide-diphospho-sugar transferases"/>
    <property type="match status" value="1"/>
</dbReference>
<dbReference type="PANTHER" id="PTHR43867:SF2">
    <property type="entry name" value="CELLULOSE SYNTHASE CATALYTIC SUBUNIT A [UDP-FORMING]"/>
    <property type="match status" value="1"/>
</dbReference>
<dbReference type="Proteomes" id="UP000001304">
    <property type="component" value="Chromosome"/>
</dbReference>
<evidence type="ECO:0000313" key="9">
    <source>
        <dbReference type="Proteomes" id="UP000001304"/>
    </source>
</evidence>
<evidence type="ECO:0000256" key="1">
    <source>
        <dbReference type="ARBA" id="ARBA00004141"/>
    </source>
</evidence>
<dbReference type="BioCyc" id="IAGG583356:GHAH-1821-MONOMER"/>
<accession>E0SSP5</accession>
<evidence type="ECO:0000313" key="8">
    <source>
        <dbReference type="EMBL" id="ADM28630.1"/>
    </source>
</evidence>
<feature type="transmembrane region" description="Helical" evidence="7">
    <location>
        <begin position="336"/>
        <end position="357"/>
    </location>
</feature>
<dbReference type="KEGG" id="iag:Igag_1833"/>
<keyword evidence="2" id="KW-0328">Glycosyltransferase</keyword>
<feature type="transmembrane region" description="Helical" evidence="7">
    <location>
        <begin position="364"/>
        <end position="388"/>
    </location>
</feature>
<evidence type="ECO:0000256" key="2">
    <source>
        <dbReference type="ARBA" id="ARBA00022676"/>
    </source>
</evidence>
<dbReference type="PANTHER" id="PTHR43867">
    <property type="entry name" value="CELLULOSE SYNTHASE CATALYTIC SUBUNIT A [UDP-FORMING]"/>
    <property type="match status" value="1"/>
</dbReference>
<dbReference type="AlphaFoldDB" id="E0SSP5"/>
<feature type="transmembrane region" description="Helical" evidence="7">
    <location>
        <begin position="6"/>
        <end position="28"/>
    </location>
</feature>
<keyword evidence="4 7" id="KW-0812">Transmembrane</keyword>
<reference evidence="8 9" key="1">
    <citation type="journal article" date="2010" name="Stand. Genomic Sci.">
        <title>Complete genome sequence of Ignisphaera aggregans type strain (AQ1.S1).</title>
        <authorList>
            <person name="Goker M."/>
            <person name="Held B."/>
            <person name="Lapidus A."/>
            <person name="Nolan M."/>
            <person name="Spring S."/>
            <person name="Yasawong M."/>
            <person name="Lucas S."/>
            <person name="Glavina Del Rio T."/>
            <person name="Tice H."/>
            <person name="Cheng J.F."/>
            <person name="Goodwin L."/>
            <person name="Tapia R."/>
            <person name="Pitluck S."/>
            <person name="Liolios K."/>
            <person name="Ivanova N."/>
            <person name="Mavromatis K."/>
            <person name="Mikhailova N."/>
            <person name="Pati A."/>
            <person name="Chen A."/>
            <person name="Palaniappan K."/>
            <person name="Brambilla E."/>
            <person name="Land M."/>
            <person name="Hauser L."/>
            <person name="Chang Y.J."/>
            <person name="Jeffries C.D."/>
            <person name="Brettin T."/>
            <person name="Detter J.C."/>
            <person name="Han C."/>
            <person name="Rohde M."/>
            <person name="Sikorski J."/>
            <person name="Woyke T."/>
            <person name="Bristow J."/>
            <person name="Eisen J.A."/>
            <person name="Markowitz V."/>
            <person name="Hugenholtz P."/>
            <person name="Kyrpides N.C."/>
            <person name="Klenk H.P."/>
        </authorList>
    </citation>
    <scope>NUCLEOTIDE SEQUENCE [LARGE SCALE GENOMIC DNA]</scope>
    <source>
        <strain evidence="9">DSM 17230 / JCM 13409 / AQ1.S1</strain>
    </source>
</reference>
<dbReference type="Pfam" id="PF13641">
    <property type="entry name" value="Glyco_tranf_2_3"/>
    <property type="match status" value="1"/>
</dbReference>
<dbReference type="Gene3D" id="3.90.550.10">
    <property type="entry name" value="Spore Coat Polysaccharide Biosynthesis Protein SpsA, Chain A"/>
    <property type="match status" value="1"/>
</dbReference>
<gene>
    <name evidence="8" type="ordered locus">Igag_1833</name>
</gene>
<evidence type="ECO:0000256" key="7">
    <source>
        <dbReference type="SAM" id="Phobius"/>
    </source>
</evidence>
<evidence type="ECO:0000256" key="6">
    <source>
        <dbReference type="ARBA" id="ARBA00023136"/>
    </source>
</evidence>
<comment type="subcellular location">
    <subcellularLocation>
        <location evidence="1">Membrane</location>
        <topology evidence="1">Multi-pass membrane protein</topology>
    </subcellularLocation>
</comment>
<evidence type="ECO:0000256" key="3">
    <source>
        <dbReference type="ARBA" id="ARBA00022679"/>
    </source>
</evidence>
<dbReference type="GO" id="GO:0016757">
    <property type="term" value="F:glycosyltransferase activity"/>
    <property type="evidence" value="ECO:0007669"/>
    <property type="project" value="UniProtKB-KW"/>
</dbReference>
<sequence length="411" mass="46775">MFALIWYIPTTIIVLSFVYGIPSLYSVIRNLKEQVWIKIENNKNPNNPETSLVAILLPFYREDRESIRRTFQSIARQKYPKDNLDIFIILENNDIETYNIVKESIGILTDVGFKTTIFINKGSRRGKAHAMNNLLKNISGRYDVVIVLDAGDTIYDDRYIYKVSKLIKNGYSIVGTKVYRISNSVIGKLSYIDTMLWYNVGLPGLTKLIRVPLVSGEGLALSMEFLNMIGGFPEVLAEDAYLSIKAYQYGRRIALLDSIVYEGAPSTLSSYVKQRVRWYRGSLQCLKDVVIKYRKVLRCRTKIALVMAYLQPIALMAPFISLLIVSLSLFVEIPSITITIAKIELVSISLAPIYIIINGYRDKVVVLAPLNWIFQGIIALIALIPIRIPWLRTSSRSFIDVSSIHQITLRQ</sequence>
<keyword evidence="6 7" id="KW-0472">Membrane</keyword>
<dbReference type="HOGENOM" id="CLU_668367_0_0_2"/>
<organism evidence="8 9">
    <name type="scientific">Ignisphaera aggregans (strain DSM 17230 / JCM 13409 / AQ1.S1)</name>
    <dbReference type="NCBI Taxonomy" id="583356"/>
    <lineage>
        <taxon>Archaea</taxon>
        <taxon>Thermoproteota</taxon>
        <taxon>Thermoprotei</taxon>
        <taxon>Desulfurococcales</taxon>
        <taxon>Desulfurococcaceae</taxon>
        <taxon>Ignisphaera</taxon>
    </lineage>
</organism>
<protein>
    <submittedName>
        <fullName evidence="8">Glycosyl transferase family 2</fullName>
    </submittedName>
</protein>
<evidence type="ECO:0000256" key="5">
    <source>
        <dbReference type="ARBA" id="ARBA00022989"/>
    </source>
</evidence>
<keyword evidence="3 8" id="KW-0808">Transferase</keyword>
<dbReference type="EMBL" id="CP002098">
    <property type="protein sequence ID" value="ADM28630.1"/>
    <property type="molecule type" value="Genomic_DNA"/>
</dbReference>
<name>E0SSP5_IGNAA</name>
<evidence type="ECO:0000256" key="4">
    <source>
        <dbReference type="ARBA" id="ARBA00022692"/>
    </source>
</evidence>
<keyword evidence="9" id="KW-1185">Reference proteome</keyword>
<dbReference type="InterPro" id="IPR050321">
    <property type="entry name" value="Glycosyltr_2/OpgH_subfam"/>
</dbReference>
<dbReference type="GO" id="GO:0016020">
    <property type="term" value="C:membrane"/>
    <property type="evidence" value="ECO:0007669"/>
    <property type="project" value="UniProtKB-SubCell"/>
</dbReference>
<proteinExistence type="predicted"/>